<sequence length="272" mass="29470">MTVDRLRLEQGRDQALRDLLDLERQVRDGELPADVADGLRQTYERTAARALALLAAPTPDEVGATSVTDRSSRRGRLVAYGLAVAVALFAAVVLLPVYLGERPTGGTVSGNEALGPVASGADEDTAPRDLSTVTNEEMEDVVAQNPDVLDMRLALAHRYLDEGDYLAAARHYLVALDREPRNVEAQSHYGWLLMQAGEPDQALEYVDRALAQDPRAVEALWFRANIALYGLSDPAGALTVLEQLQQRTDIEPATRSQVETLIAEARAQAGSG</sequence>
<dbReference type="Pfam" id="PF14559">
    <property type="entry name" value="TPR_19"/>
    <property type="match status" value="1"/>
</dbReference>
<evidence type="ECO:0000313" key="5">
    <source>
        <dbReference type="Proteomes" id="UP001373496"/>
    </source>
</evidence>
<evidence type="ECO:0000313" key="4">
    <source>
        <dbReference type="EMBL" id="MEI4278653.1"/>
    </source>
</evidence>
<reference evidence="4 5" key="1">
    <citation type="submission" date="2024-03" db="EMBL/GenBank/DDBJ databases">
        <title>Draft genome sequence of Klenkia terrae.</title>
        <authorList>
            <person name="Duangmal K."/>
            <person name="Chantavorakit T."/>
        </authorList>
    </citation>
    <scope>NUCLEOTIDE SEQUENCE [LARGE SCALE GENOMIC DNA]</scope>
    <source>
        <strain evidence="4 5">JCM 17786</strain>
    </source>
</reference>
<keyword evidence="5" id="KW-1185">Reference proteome</keyword>
<name>A0ABU8E5Q0_9ACTN</name>
<dbReference type="Gene3D" id="1.25.40.10">
    <property type="entry name" value="Tetratricopeptide repeat domain"/>
    <property type="match status" value="1"/>
</dbReference>
<accession>A0ABU8E5Q0</accession>
<keyword evidence="1" id="KW-0802">TPR repeat</keyword>
<dbReference type="RefSeq" id="WP_336392221.1">
    <property type="nucleotide sequence ID" value="NZ_JBAPLV010000008.1"/>
</dbReference>
<comment type="caution">
    <text evidence="4">The sequence shown here is derived from an EMBL/GenBank/DDBJ whole genome shotgun (WGS) entry which is preliminary data.</text>
</comment>
<evidence type="ECO:0000256" key="1">
    <source>
        <dbReference type="PROSITE-ProRule" id="PRU00339"/>
    </source>
</evidence>
<evidence type="ECO:0000256" key="3">
    <source>
        <dbReference type="SAM" id="Phobius"/>
    </source>
</evidence>
<keyword evidence="3" id="KW-0812">Transmembrane</keyword>
<evidence type="ECO:0000256" key="2">
    <source>
        <dbReference type="SAM" id="MobiDB-lite"/>
    </source>
</evidence>
<dbReference type="Proteomes" id="UP001373496">
    <property type="component" value="Unassembled WGS sequence"/>
</dbReference>
<proteinExistence type="predicted"/>
<gene>
    <name evidence="4" type="ORF">UXQ13_09275</name>
</gene>
<keyword evidence="3" id="KW-0472">Membrane</keyword>
<keyword evidence="3" id="KW-1133">Transmembrane helix</keyword>
<dbReference type="EMBL" id="JBAPLV010000008">
    <property type="protein sequence ID" value="MEI4278653.1"/>
    <property type="molecule type" value="Genomic_DNA"/>
</dbReference>
<feature type="repeat" description="TPR" evidence="1">
    <location>
        <begin position="149"/>
        <end position="182"/>
    </location>
</feature>
<feature type="transmembrane region" description="Helical" evidence="3">
    <location>
        <begin position="77"/>
        <end position="99"/>
    </location>
</feature>
<organism evidence="4 5">
    <name type="scientific">Klenkia terrae</name>
    <dbReference type="NCBI Taxonomy" id="1052259"/>
    <lineage>
        <taxon>Bacteria</taxon>
        <taxon>Bacillati</taxon>
        <taxon>Actinomycetota</taxon>
        <taxon>Actinomycetes</taxon>
        <taxon>Geodermatophilales</taxon>
        <taxon>Geodermatophilaceae</taxon>
        <taxon>Klenkia</taxon>
    </lineage>
</organism>
<feature type="repeat" description="TPR" evidence="1">
    <location>
        <begin position="183"/>
        <end position="216"/>
    </location>
</feature>
<protein>
    <submittedName>
        <fullName evidence="4">Tetratricopeptide repeat protein</fullName>
    </submittedName>
</protein>
<dbReference type="SUPFAM" id="SSF48452">
    <property type="entry name" value="TPR-like"/>
    <property type="match status" value="1"/>
</dbReference>
<dbReference type="InterPro" id="IPR011990">
    <property type="entry name" value="TPR-like_helical_dom_sf"/>
</dbReference>
<dbReference type="InterPro" id="IPR019734">
    <property type="entry name" value="TPR_rpt"/>
</dbReference>
<dbReference type="PROSITE" id="PS50005">
    <property type="entry name" value="TPR"/>
    <property type="match status" value="2"/>
</dbReference>
<feature type="region of interest" description="Disordered" evidence="2">
    <location>
        <begin position="105"/>
        <end position="128"/>
    </location>
</feature>